<dbReference type="InterPro" id="IPR018202">
    <property type="entry name" value="Ser_caboxypep_ser_AS"/>
</dbReference>
<dbReference type="EMBL" id="LT629755">
    <property type="protein sequence ID" value="SDR95248.1"/>
    <property type="molecule type" value="Genomic_DNA"/>
</dbReference>
<dbReference type="GO" id="GO:0004185">
    <property type="term" value="F:serine-type carboxypeptidase activity"/>
    <property type="evidence" value="ECO:0007669"/>
    <property type="project" value="InterPro"/>
</dbReference>
<dbReference type="InterPro" id="IPR029058">
    <property type="entry name" value="AB_hydrolase_fold"/>
</dbReference>
<accession>A0A1H1N8M7</accession>
<dbReference type="PROSITE" id="PS00131">
    <property type="entry name" value="CARBOXYPEPT_SER_SER"/>
    <property type="match status" value="1"/>
</dbReference>
<evidence type="ECO:0000313" key="5">
    <source>
        <dbReference type="Proteomes" id="UP000893823"/>
    </source>
</evidence>
<reference evidence="3" key="1">
    <citation type="submission" date="2016-10" db="EMBL/GenBank/DDBJ databases">
        <authorList>
            <person name="de Groot N.N."/>
        </authorList>
    </citation>
    <scope>NUCLEOTIDE SEQUENCE [LARGE SCALE GENOMIC DNA]</scope>
    <source>
        <strain evidence="3">CPCC 202695</strain>
    </source>
</reference>
<dbReference type="InterPro" id="IPR050266">
    <property type="entry name" value="AB_hydrolase_sf"/>
</dbReference>
<sequence>MTAPPLNVVEHGSGVPLVALHGFPVDHRLMSGCLEPLFEAHEPIRRIYADLPGLGASSGDGVSSTRDVLERVDAFLDEVVGDEPFLLVGESYGGYLSRALAQRRRDQVIGLALVCPSVVADAAARTLPERAVRRPDAGLIARLDPAEAADFTDLAVIESQVVLERFRADVAPGLAAGDPAAIARIRADYALDEPIERGTPFTAPTLIVAGRQDSVVGYRDQWRLVEHYPTATFAVLDVAGHNLQFERPALFGALMRDWLDRVADEPAD</sequence>
<dbReference type="Pfam" id="PF00561">
    <property type="entry name" value="Abhydrolase_1"/>
    <property type="match status" value="1"/>
</dbReference>
<gene>
    <name evidence="2" type="ORF">BCL57_003319</name>
    <name evidence="3" type="ORF">SAMN04489721_0552</name>
</gene>
<organism evidence="3 4">
    <name type="scientific">Agromyces flavus</name>
    <dbReference type="NCBI Taxonomy" id="589382"/>
    <lineage>
        <taxon>Bacteria</taxon>
        <taxon>Bacillati</taxon>
        <taxon>Actinomycetota</taxon>
        <taxon>Actinomycetes</taxon>
        <taxon>Micrococcales</taxon>
        <taxon>Microbacteriaceae</taxon>
        <taxon>Agromyces</taxon>
    </lineage>
</organism>
<dbReference type="Gene3D" id="3.40.50.1820">
    <property type="entry name" value="alpha/beta hydrolase"/>
    <property type="match status" value="1"/>
</dbReference>
<evidence type="ECO:0000313" key="2">
    <source>
        <dbReference type="EMBL" id="MCP2369136.1"/>
    </source>
</evidence>
<dbReference type="PRINTS" id="PR00111">
    <property type="entry name" value="ABHYDROLASE"/>
</dbReference>
<dbReference type="Proteomes" id="UP000199482">
    <property type="component" value="Chromosome I"/>
</dbReference>
<evidence type="ECO:0000313" key="3">
    <source>
        <dbReference type="EMBL" id="SDR95248.1"/>
    </source>
</evidence>
<dbReference type="STRING" id="589382.SAMN04489721_0552"/>
<feature type="domain" description="AB hydrolase-1" evidence="1">
    <location>
        <begin position="16"/>
        <end position="248"/>
    </location>
</feature>
<dbReference type="PANTHER" id="PTHR43798:SF6">
    <property type="entry name" value="HYDROLASE, PUTATIVE (AFU_ORTHOLOGUE AFUA_4G13070)-RELATED"/>
    <property type="match status" value="1"/>
</dbReference>
<dbReference type="AlphaFoldDB" id="A0A1H1N8M7"/>
<dbReference type="RefSeq" id="WP_092669070.1">
    <property type="nucleotide sequence ID" value="NZ_BMDN01000007.1"/>
</dbReference>
<proteinExistence type="predicted"/>
<dbReference type="InterPro" id="IPR000073">
    <property type="entry name" value="AB_hydrolase_1"/>
</dbReference>
<dbReference type="Proteomes" id="UP000893823">
    <property type="component" value="Unassembled WGS sequence"/>
</dbReference>
<evidence type="ECO:0000259" key="1">
    <source>
        <dbReference type="Pfam" id="PF00561"/>
    </source>
</evidence>
<dbReference type="PANTHER" id="PTHR43798">
    <property type="entry name" value="MONOACYLGLYCEROL LIPASE"/>
    <property type="match status" value="1"/>
</dbReference>
<evidence type="ECO:0000313" key="4">
    <source>
        <dbReference type="Proteomes" id="UP000199482"/>
    </source>
</evidence>
<keyword evidence="5" id="KW-1185">Reference proteome</keyword>
<name>A0A1H1N8M7_9MICO</name>
<protein>
    <submittedName>
        <fullName evidence="3">Pimeloyl-ACP methyl ester carboxylesterase</fullName>
    </submittedName>
</protein>
<dbReference type="EMBL" id="SODL02000007">
    <property type="protein sequence ID" value="MCP2369136.1"/>
    <property type="molecule type" value="Genomic_DNA"/>
</dbReference>
<reference evidence="2" key="3">
    <citation type="submission" date="2022-06" db="EMBL/GenBank/DDBJ databases">
        <title>Genomic Encyclopedia of Type Strains, Phase III (KMG-III): the genomes of soil and plant-associated and newly described type strains.</title>
        <authorList>
            <person name="Whitman W."/>
        </authorList>
    </citation>
    <scope>NUCLEOTIDE SEQUENCE</scope>
    <source>
        <strain evidence="2">CPCC 202695</strain>
    </source>
</reference>
<reference evidence="4" key="2">
    <citation type="submission" date="2016-10" db="EMBL/GenBank/DDBJ databases">
        <authorList>
            <person name="Varghese N."/>
            <person name="Submissions S."/>
        </authorList>
    </citation>
    <scope>NUCLEOTIDE SEQUENCE [LARGE SCALE GENOMIC DNA]</scope>
    <source>
        <strain evidence="4">CPCC 202695</strain>
    </source>
</reference>
<dbReference type="SUPFAM" id="SSF53474">
    <property type="entry name" value="alpha/beta-Hydrolases"/>
    <property type="match status" value="1"/>
</dbReference>